<evidence type="ECO:0000256" key="2">
    <source>
        <dbReference type="ARBA" id="ARBA00022527"/>
    </source>
</evidence>
<dbReference type="PANTHER" id="PTHR47634">
    <property type="entry name" value="PROTEIN KINASE DOMAIN-CONTAINING PROTEIN-RELATED"/>
    <property type="match status" value="1"/>
</dbReference>
<dbReference type="GO" id="GO:0005634">
    <property type="term" value="C:nucleus"/>
    <property type="evidence" value="ECO:0007669"/>
    <property type="project" value="TreeGrafter"/>
</dbReference>
<keyword evidence="3" id="KW-0808">Transferase</keyword>
<reference evidence="9" key="3">
    <citation type="submission" date="2025-09" db="UniProtKB">
        <authorList>
            <consortium name="Ensembl"/>
        </authorList>
    </citation>
    <scope>IDENTIFICATION</scope>
</reference>
<dbReference type="GO" id="GO:0004674">
    <property type="term" value="F:protein serine/threonine kinase activity"/>
    <property type="evidence" value="ECO:0007669"/>
    <property type="project" value="UniProtKB-KW"/>
</dbReference>
<organism evidence="9 10">
    <name type="scientific">Hucho hucho</name>
    <name type="common">huchen</name>
    <dbReference type="NCBI Taxonomy" id="62062"/>
    <lineage>
        <taxon>Eukaryota</taxon>
        <taxon>Metazoa</taxon>
        <taxon>Chordata</taxon>
        <taxon>Craniata</taxon>
        <taxon>Vertebrata</taxon>
        <taxon>Euteleostomi</taxon>
        <taxon>Actinopterygii</taxon>
        <taxon>Neopterygii</taxon>
        <taxon>Teleostei</taxon>
        <taxon>Protacanthopterygii</taxon>
        <taxon>Salmoniformes</taxon>
        <taxon>Salmonidae</taxon>
        <taxon>Salmoninae</taxon>
        <taxon>Hucho</taxon>
    </lineage>
</organism>
<comment type="catalytic activity">
    <reaction evidence="7">
        <text>L-threonyl-[protein] + ATP = O-phospho-L-threonyl-[protein] + ADP + H(+)</text>
        <dbReference type="Rhea" id="RHEA:46608"/>
        <dbReference type="Rhea" id="RHEA-COMP:11060"/>
        <dbReference type="Rhea" id="RHEA-COMP:11605"/>
        <dbReference type="ChEBI" id="CHEBI:15378"/>
        <dbReference type="ChEBI" id="CHEBI:30013"/>
        <dbReference type="ChEBI" id="CHEBI:30616"/>
        <dbReference type="ChEBI" id="CHEBI:61977"/>
        <dbReference type="ChEBI" id="CHEBI:456216"/>
        <dbReference type="EC" id="2.7.11.1"/>
    </reaction>
</comment>
<dbReference type="AlphaFoldDB" id="A0A4W5PZV1"/>
<evidence type="ECO:0000256" key="8">
    <source>
        <dbReference type="ARBA" id="ARBA00048679"/>
    </source>
</evidence>
<keyword evidence="5" id="KW-0418">Kinase</keyword>
<reference evidence="10" key="1">
    <citation type="submission" date="2018-06" db="EMBL/GenBank/DDBJ databases">
        <title>Genome assembly of Danube salmon.</title>
        <authorList>
            <person name="Macqueen D.J."/>
            <person name="Gundappa M.K."/>
        </authorList>
    </citation>
    <scope>NUCLEOTIDE SEQUENCE [LARGE SCALE GENOMIC DNA]</scope>
</reference>
<dbReference type="GO" id="GO:0005737">
    <property type="term" value="C:cytoplasm"/>
    <property type="evidence" value="ECO:0007669"/>
    <property type="project" value="TreeGrafter"/>
</dbReference>
<evidence type="ECO:0000256" key="4">
    <source>
        <dbReference type="ARBA" id="ARBA00022741"/>
    </source>
</evidence>
<evidence type="ECO:0000256" key="7">
    <source>
        <dbReference type="ARBA" id="ARBA00047899"/>
    </source>
</evidence>
<sequence length="128" mass="14050">MLPLGSVLLLDHPLYFPVSPAFCPPLCLPPLFLLSPSLSPLSALSSFPVLSLSLCDLPGPPDHLALIIELLGKVPRHYALSGKFSQEYFTKRDHIALIIELLGQVPRKLITAGKYSKDFFTKKGKVVK</sequence>
<name>A0A4W5PZV1_9TELE</name>
<dbReference type="GO" id="GO:0050684">
    <property type="term" value="P:regulation of mRNA processing"/>
    <property type="evidence" value="ECO:0007669"/>
    <property type="project" value="TreeGrafter"/>
</dbReference>
<evidence type="ECO:0000256" key="6">
    <source>
        <dbReference type="ARBA" id="ARBA00022840"/>
    </source>
</evidence>
<dbReference type="EC" id="2.7.11.1" evidence="1"/>
<evidence type="ECO:0000313" key="9">
    <source>
        <dbReference type="Ensembl" id="ENSHHUP00000070471.1"/>
    </source>
</evidence>
<keyword evidence="10" id="KW-1185">Reference proteome</keyword>
<comment type="catalytic activity">
    <reaction evidence="8">
        <text>L-seryl-[protein] + ATP = O-phospho-L-seryl-[protein] + ADP + H(+)</text>
        <dbReference type="Rhea" id="RHEA:17989"/>
        <dbReference type="Rhea" id="RHEA-COMP:9863"/>
        <dbReference type="Rhea" id="RHEA-COMP:11604"/>
        <dbReference type="ChEBI" id="CHEBI:15378"/>
        <dbReference type="ChEBI" id="CHEBI:29999"/>
        <dbReference type="ChEBI" id="CHEBI:30616"/>
        <dbReference type="ChEBI" id="CHEBI:83421"/>
        <dbReference type="ChEBI" id="CHEBI:456216"/>
        <dbReference type="EC" id="2.7.11.1"/>
    </reaction>
</comment>
<dbReference type="GO" id="GO:0005524">
    <property type="term" value="F:ATP binding"/>
    <property type="evidence" value="ECO:0007669"/>
    <property type="project" value="UniProtKB-KW"/>
</dbReference>
<dbReference type="Ensembl" id="ENSHHUT00000072817.1">
    <property type="protein sequence ID" value="ENSHHUP00000070471.1"/>
    <property type="gene ID" value="ENSHHUG00000041445.1"/>
</dbReference>
<dbReference type="PANTHER" id="PTHR47634:SF4">
    <property type="entry name" value="SRSF PROTEIN KINASE 1"/>
    <property type="match status" value="1"/>
</dbReference>
<dbReference type="GO" id="GO:0000245">
    <property type="term" value="P:spliceosomal complex assembly"/>
    <property type="evidence" value="ECO:0007669"/>
    <property type="project" value="TreeGrafter"/>
</dbReference>
<dbReference type="STRING" id="62062.ENSHHUP00000070471"/>
<protein>
    <recommendedName>
        <fullName evidence="1">non-specific serine/threonine protein kinase</fullName>
        <ecNumber evidence="1">2.7.11.1</ecNumber>
    </recommendedName>
</protein>
<keyword evidence="4" id="KW-0547">Nucleotide-binding</keyword>
<evidence type="ECO:0000313" key="10">
    <source>
        <dbReference type="Proteomes" id="UP000314982"/>
    </source>
</evidence>
<keyword evidence="6" id="KW-0067">ATP-binding</keyword>
<evidence type="ECO:0000256" key="3">
    <source>
        <dbReference type="ARBA" id="ARBA00022679"/>
    </source>
</evidence>
<dbReference type="Gene3D" id="1.10.510.10">
    <property type="entry name" value="Transferase(Phosphotransferase) domain 1"/>
    <property type="match status" value="1"/>
</dbReference>
<evidence type="ECO:0000256" key="5">
    <source>
        <dbReference type="ARBA" id="ARBA00022777"/>
    </source>
</evidence>
<reference evidence="9" key="2">
    <citation type="submission" date="2025-08" db="UniProtKB">
        <authorList>
            <consortium name="Ensembl"/>
        </authorList>
    </citation>
    <scope>IDENTIFICATION</scope>
</reference>
<keyword evidence="2" id="KW-0723">Serine/threonine-protein kinase</keyword>
<accession>A0A4W5PZV1</accession>
<proteinExistence type="predicted"/>
<evidence type="ECO:0000256" key="1">
    <source>
        <dbReference type="ARBA" id="ARBA00012513"/>
    </source>
</evidence>
<dbReference type="GO" id="GO:0035556">
    <property type="term" value="P:intracellular signal transduction"/>
    <property type="evidence" value="ECO:0007669"/>
    <property type="project" value="TreeGrafter"/>
</dbReference>
<dbReference type="InterPro" id="IPR051334">
    <property type="entry name" value="SRPK"/>
</dbReference>
<dbReference type="Proteomes" id="UP000314982">
    <property type="component" value="Unassembled WGS sequence"/>
</dbReference>